<dbReference type="Proteomes" id="UP000271889">
    <property type="component" value="Unassembled WGS sequence"/>
</dbReference>
<proteinExistence type="predicted"/>
<dbReference type="AlphaFoldDB" id="A0A3P6SHT4"/>
<evidence type="ECO:0000313" key="4">
    <source>
        <dbReference type="EMBL" id="VDK66885.1"/>
    </source>
</evidence>
<accession>A0A3P6SHT4</accession>
<evidence type="ECO:0000313" key="5">
    <source>
        <dbReference type="Proteomes" id="UP000271889"/>
    </source>
</evidence>
<evidence type="ECO:0000259" key="3">
    <source>
        <dbReference type="Pfam" id="PF21343"/>
    </source>
</evidence>
<evidence type="ECO:0000256" key="2">
    <source>
        <dbReference type="ARBA" id="ARBA00023002"/>
    </source>
</evidence>
<keyword evidence="1" id="KW-0809">Transit peptide</keyword>
<dbReference type="Pfam" id="PF21343">
    <property type="entry name" value="ACAD9-ACADV_C"/>
    <property type="match status" value="1"/>
</dbReference>
<dbReference type="EMBL" id="UYRV01020044">
    <property type="protein sequence ID" value="VDK66885.1"/>
    <property type="molecule type" value="Genomic_DNA"/>
</dbReference>
<dbReference type="Gene3D" id="1.20.140.10">
    <property type="entry name" value="Butyryl-CoA Dehydrogenase, subunit A, domain 3"/>
    <property type="match status" value="1"/>
</dbReference>
<feature type="domain" description="ACAD9/ACADV-like C-terminal" evidence="3">
    <location>
        <begin position="1"/>
        <end position="67"/>
    </location>
</feature>
<dbReference type="GO" id="GO:0016491">
    <property type="term" value="F:oxidoreductase activity"/>
    <property type="evidence" value="ECO:0007669"/>
    <property type="project" value="UniProtKB-KW"/>
</dbReference>
<evidence type="ECO:0000256" key="1">
    <source>
        <dbReference type="ARBA" id="ARBA00022946"/>
    </source>
</evidence>
<keyword evidence="2" id="KW-0560">Oxidoreductase</keyword>
<dbReference type="OrthoDB" id="2588832at2759"/>
<protein>
    <recommendedName>
        <fullName evidence="3">ACAD9/ACADV-like C-terminal domain-containing protein</fullName>
    </recommendedName>
</protein>
<gene>
    <name evidence="4" type="ORF">CGOC_LOCUS6248</name>
</gene>
<keyword evidence="5" id="KW-1185">Reference proteome</keyword>
<organism evidence="4 5">
    <name type="scientific">Cylicostephanus goldi</name>
    <name type="common">Nematode worm</name>
    <dbReference type="NCBI Taxonomy" id="71465"/>
    <lineage>
        <taxon>Eukaryota</taxon>
        <taxon>Metazoa</taxon>
        <taxon>Ecdysozoa</taxon>
        <taxon>Nematoda</taxon>
        <taxon>Chromadorea</taxon>
        <taxon>Rhabditida</taxon>
        <taxon>Rhabditina</taxon>
        <taxon>Rhabditomorpha</taxon>
        <taxon>Strongyloidea</taxon>
        <taxon>Strongylidae</taxon>
        <taxon>Cylicostephanus</taxon>
    </lineage>
</organism>
<reference evidence="4 5" key="1">
    <citation type="submission" date="2018-11" db="EMBL/GenBank/DDBJ databases">
        <authorList>
            <consortium name="Pathogen Informatics"/>
        </authorList>
    </citation>
    <scope>NUCLEOTIDE SEQUENCE [LARGE SCALE GENOMIC DNA]</scope>
</reference>
<dbReference type="InterPro" id="IPR049448">
    <property type="entry name" value="ACAD9/ACADV-like_C"/>
</dbReference>
<name>A0A3P6SHT4_CYLGO</name>
<sequence>MIATLSRCTNSCKNSVASSAHEKEIAIYFCSIACRRVINNLKEASGGRDMDIKLVTSIAKTVCRNGGLPQQHPTDI</sequence>